<accession>A0ABX6N229</accession>
<dbReference type="RefSeq" id="WP_171097248.1">
    <property type="nucleotide sequence ID" value="NZ_CP053084.1"/>
</dbReference>
<dbReference type="EMBL" id="CP053084">
    <property type="protein sequence ID" value="QJR28425.1"/>
    <property type="molecule type" value="Genomic_DNA"/>
</dbReference>
<sequence>MITIDLQARFNVQARADHLRRMHVLLSSLDLDQSYSLKPDFTESISAAIDLLEAHDVTQAYSQACVLLSLFAGQVSIQGISSEADPQTNVLRSMQQALSAGVSPSAFHCLYESLAGLGRFDQPWPSGQLQINLIDLLAAVQMGSQPTKIPCNQTGSLAIGVSTIAGELVNWFRTDSGFVHQVFGQFTPDYLIAQVCKNSLPANDLVIHVDPVFERCEIGRQNTSGFFSLQRMELIDTRLTQLDFKQLSWSCSPEEKQGLQSRWSDSGVLIEPVVQQSNSWLSTDLNFRAQWTIREGLIEFVTTADMQLRAAADDFKWQAQLIHNHVPVNLSIQTERDIHVHWQHSEKQLPGLLPLGEPLWLAQYRVPLHVQVCSVVGVGKPLIRAASPLAGELVFSVSAVVNPEDRALEVVLTVDHSELICDWQSVDPVKGWALGCWHLAAPARIMQRGLQHG</sequence>
<name>A0ABX6N229_9BURK</name>
<evidence type="ECO:0000313" key="2">
    <source>
        <dbReference type="Proteomes" id="UP000501130"/>
    </source>
</evidence>
<protein>
    <submittedName>
        <fullName evidence="1">Uncharacterized protein</fullName>
    </submittedName>
</protein>
<keyword evidence="2" id="KW-1185">Reference proteome</keyword>
<organism evidence="1 2">
    <name type="scientific">Limnobacter profundi</name>
    <dbReference type="NCBI Taxonomy" id="2732163"/>
    <lineage>
        <taxon>Bacteria</taxon>
        <taxon>Pseudomonadati</taxon>
        <taxon>Pseudomonadota</taxon>
        <taxon>Betaproteobacteria</taxon>
        <taxon>Burkholderiales</taxon>
        <taxon>Burkholderiaceae</taxon>
        <taxon>Limnobacter</taxon>
    </lineage>
</organism>
<proteinExistence type="predicted"/>
<dbReference type="Proteomes" id="UP000501130">
    <property type="component" value="Chromosome"/>
</dbReference>
<gene>
    <name evidence="1" type="ORF">HKT17_01220</name>
</gene>
<evidence type="ECO:0000313" key="1">
    <source>
        <dbReference type="EMBL" id="QJR28425.1"/>
    </source>
</evidence>
<reference evidence="1 2" key="1">
    <citation type="submission" date="2020-05" db="EMBL/GenBank/DDBJ databases">
        <title>Compete genome of Limnobacter sp. SAORIC-580.</title>
        <authorList>
            <person name="Song J."/>
            <person name="Cho J.-C."/>
        </authorList>
    </citation>
    <scope>NUCLEOTIDE SEQUENCE [LARGE SCALE GENOMIC DNA]</scope>
    <source>
        <strain evidence="1 2">SAORIC-580</strain>
    </source>
</reference>